<comment type="caution">
    <text evidence="3">The sequence shown here is derived from an EMBL/GenBank/DDBJ whole genome shotgun (WGS) entry which is preliminary data.</text>
</comment>
<name>A0ABS9DM00_9ACTN</name>
<dbReference type="CDD" id="cd03801">
    <property type="entry name" value="GT4_PimA-like"/>
    <property type="match status" value="1"/>
</dbReference>
<dbReference type="SUPFAM" id="SSF53756">
    <property type="entry name" value="UDP-Glycosyltransferase/glycogen phosphorylase"/>
    <property type="match status" value="1"/>
</dbReference>
<feature type="domain" description="Glycosyl transferase family 1" evidence="2">
    <location>
        <begin position="163"/>
        <end position="313"/>
    </location>
</feature>
<keyword evidence="4" id="KW-1185">Reference proteome</keyword>
<proteinExistence type="predicted"/>
<organism evidence="3 4">
    <name type="scientific">Gordonia tangerina</name>
    <dbReference type="NCBI Taxonomy" id="2911060"/>
    <lineage>
        <taxon>Bacteria</taxon>
        <taxon>Bacillati</taxon>
        <taxon>Actinomycetota</taxon>
        <taxon>Actinomycetes</taxon>
        <taxon>Mycobacteriales</taxon>
        <taxon>Gordoniaceae</taxon>
        <taxon>Gordonia</taxon>
    </lineage>
</organism>
<dbReference type="Gene3D" id="3.40.50.2000">
    <property type="entry name" value="Glycogen Phosphorylase B"/>
    <property type="match status" value="2"/>
</dbReference>
<dbReference type="InterPro" id="IPR050194">
    <property type="entry name" value="Glycosyltransferase_grp1"/>
</dbReference>
<sequence length="346" mass="37657">MHIAIVTPRQFGDDAKGGGERYVTELSAALKKIGISNEVLEIPRLRSWRCDSAEIGFSELWSRIRKADVLHIHQLNSPGFDIGAVIARINRVPIVLTDHGGGFICPGRLLGRARLLCVSAAAYVSAWSSYDIDPHKRIRNHTLIYGGGDHVTAAPEIDSIVDFAVVGRILPHKGAHIAIEALPDSASLRIVGQVRDSEYYKYLARIAEGKRVTFVPDADDAEVAQTYKDARYILCPSVTSYGGHVYSRPELLGLVALESLAVGTPVIGSRVGGLAETLERFSQQTVEAGSVKAWRETLQNSLTNQASSESVNARGEVTWESVAVRCQRVYSSVLQSRRGQIGVVDA</sequence>
<evidence type="ECO:0000256" key="1">
    <source>
        <dbReference type="ARBA" id="ARBA00022679"/>
    </source>
</evidence>
<dbReference type="RefSeq" id="WP_235724942.1">
    <property type="nucleotide sequence ID" value="NZ_JAKGCU010000018.1"/>
</dbReference>
<dbReference type="Proteomes" id="UP001108089">
    <property type="component" value="Unassembled WGS sequence"/>
</dbReference>
<dbReference type="EMBL" id="JAKGCU010000018">
    <property type="protein sequence ID" value="MCF3940191.1"/>
    <property type="molecule type" value="Genomic_DNA"/>
</dbReference>
<keyword evidence="1" id="KW-0808">Transferase</keyword>
<gene>
    <name evidence="3" type="ORF">L1892_17595</name>
</gene>
<dbReference type="PANTHER" id="PTHR45947:SF3">
    <property type="entry name" value="SULFOQUINOVOSYL TRANSFERASE SQD2"/>
    <property type="match status" value="1"/>
</dbReference>
<evidence type="ECO:0000259" key="2">
    <source>
        <dbReference type="Pfam" id="PF00534"/>
    </source>
</evidence>
<dbReference type="Pfam" id="PF00534">
    <property type="entry name" value="Glycos_transf_1"/>
    <property type="match status" value="1"/>
</dbReference>
<dbReference type="InterPro" id="IPR001296">
    <property type="entry name" value="Glyco_trans_1"/>
</dbReference>
<reference evidence="3" key="1">
    <citation type="submission" date="2022-01" db="EMBL/GenBank/DDBJ databases">
        <title>Gordonia xiamenensis sp. nov., isolated from surface seawater in Xiamen.</title>
        <authorList>
            <person name="He Y.F."/>
        </authorList>
    </citation>
    <scope>NUCLEOTIDE SEQUENCE</scope>
    <source>
        <strain evidence="3">GW1C4-4</strain>
    </source>
</reference>
<dbReference type="PANTHER" id="PTHR45947">
    <property type="entry name" value="SULFOQUINOVOSYL TRANSFERASE SQD2"/>
    <property type="match status" value="1"/>
</dbReference>
<evidence type="ECO:0000313" key="3">
    <source>
        <dbReference type="EMBL" id="MCF3940191.1"/>
    </source>
</evidence>
<evidence type="ECO:0000313" key="4">
    <source>
        <dbReference type="Proteomes" id="UP001108089"/>
    </source>
</evidence>
<protein>
    <submittedName>
        <fullName evidence="3">Glycosyltransferase family 4 protein</fullName>
    </submittedName>
</protein>
<accession>A0ABS9DM00</accession>